<feature type="transmembrane region" description="Helical" evidence="1">
    <location>
        <begin position="378"/>
        <end position="402"/>
    </location>
</feature>
<dbReference type="Proteomes" id="UP001146120">
    <property type="component" value="Unassembled WGS sequence"/>
</dbReference>
<dbReference type="EMBL" id="DAKRPA010000007">
    <property type="protein sequence ID" value="DBA04577.1"/>
    <property type="molecule type" value="Genomic_DNA"/>
</dbReference>
<reference evidence="2" key="2">
    <citation type="journal article" date="2023" name="Microbiol Resour">
        <title>Decontamination and Annotation of the Draft Genome Sequence of the Oomycete Lagenidium giganteum ARSEF 373.</title>
        <authorList>
            <person name="Morgan W.R."/>
            <person name="Tartar A."/>
        </authorList>
    </citation>
    <scope>NUCLEOTIDE SEQUENCE</scope>
    <source>
        <strain evidence="2">ARSEF 373</strain>
    </source>
</reference>
<organism evidence="2 3">
    <name type="scientific">Lagenidium giganteum</name>
    <dbReference type="NCBI Taxonomy" id="4803"/>
    <lineage>
        <taxon>Eukaryota</taxon>
        <taxon>Sar</taxon>
        <taxon>Stramenopiles</taxon>
        <taxon>Oomycota</taxon>
        <taxon>Peronosporomycetes</taxon>
        <taxon>Pythiales</taxon>
        <taxon>Pythiaceae</taxon>
    </lineage>
</organism>
<keyword evidence="1" id="KW-0472">Membrane</keyword>
<evidence type="ECO:0000313" key="3">
    <source>
        <dbReference type="Proteomes" id="UP001146120"/>
    </source>
</evidence>
<evidence type="ECO:0000313" key="2">
    <source>
        <dbReference type="EMBL" id="DBA04577.1"/>
    </source>
</evidence>
<reference evidence="2" key="1">
    <citation type="submission" date="2022-11" db="EMBL/GenBank/DDBJ databases">
        <authorList>
            <person name="Morgan W.R."/>
            <person name="Tartar A."/>
        </authorList>
    </citation>
    <scope>NUCLEOTIDE SEQUENCE</scope>
    <source>
        <strain evidence="2">ARSEF 373</strain>
    </source>
</reference>
<dbReference type="AlphaFoldDB" id="A0AAV2ZHK0"/>
<comment type="caution">
    <text evidence="2">The sequence shown here is derived from an EMBL/GenBank/DDBJ whole genome shotgun (WGS) entry which is preliminary data.</text>
</comment>
<sequence length="828" mass="95318">MDEQVRNTLPTRVFVHSRGESSRTTELKAPYQLRRPNHDIDQWIPFSWVRCVFSLISLALLLSDVPRSGLGTINFSELFPTVAPDTVVNYGPFQNSIVQLVDANQTGQVVAIVNGTSADAVPQWPYKFDTLSIPIRALAQHLNVTSCPSCVLYEHECPDPSLPPLVAFRMLDGVVNATQQTYFSKSEGGEHRVPLEFFTTSKWIDRLHHVLYEWIGVVYTERHRHHVQYLDATETRRLDLCQTADARRGRGIRARIPSYCSQMVPWKSKHSSDASSSTPQRQYRLWEHVAIRLAELRDANPALEFDLTMLFTHFAYTSKPVNQGVRAPFQAYFSTEQQSLTTWIRGQKCDTASGHCTTVLIDDYRYERMLTEHNPNELFLVTAILRCLAQGYVWLRVLLLWLGCFRARSVERQYKHAGLCSQITIAWWTFFRIPAHVVTYGSWFPVVAYALAHYIDCDLFHVLYYCLWSNSNGDDHFDFYTYFHFMAVQMRNVWVAGAFVLFLSVLQSFLLQPRNIQTVHVHGLLGIRGYVISFTSTLTIFAQFPRQSFRDSRVIDIEILPRMPFGYQPRMPRSSETPSEFGFRYELLILAASFAVLASVAGAWTVLIFIKRVLLCQPHTRMGVMVARSYFVPLSVQSITPISSMAIFWKMGPPHLEMLSSDMLQAIRNARPFRSFRSFMTRRALTLQSMRLSVRRYSSMRVMPMPESGVCATCSYSKIAYWQVSQGCVKHDAIIDVPSRSPRTSSIFRLMNIVAMTDPFVLLQLVYGDHRLYMCRLPELTRRHLSKYQLPMRLEEYLMYVDNSCRQGKTINIVPSSELPWTLLIECG</sequence>
<keyword evidence="3" id="KW-1185">Reference proteome</keyword>
<evidence type="ECO:0008006" key="4">
    <source>
        <dbReference type="Google" id="ProtNLM"/>
    </source>
</evidence>
<feature type="transmembrane region" description="Helical" evidence="1">
    <location>
        <begin position="630"/>
        <end position="649"/>
    </location>
</feature>
<proteinExistence type="predicted"/>
<keyword evidence="1" id="KW-0812">Transmembrane</keyword>
<accession>A0AAV2ZHK0</accession>
<feature type="transmembrane region" description="Helical" evidence="1">
    <location>
        <begin position="493"/>
        <end position="511"/>
    </location>
</feature>
<protein>
    <recommendedName>
        <fullName evidence="4">Transmembrane protein</fullName>
    </recommendedName>
</protein>
<gene>
    <name evidence="2" type="ORF">N0F65_011125</name>
</gene>
<feature type="transmembrane region" description="Helical" evidence="1">
    <location>
        <begin position="587"/>
        <end position="610"/>
    </location>
</feature>
<evidence type="ECO:0000256" key="1">
    <source>
        <dbReference type="SAM" id="Phobius"/>
    </source>
</evidence>
<name>A0AAV2ZHK0_9STRA</name>
<feature type="transmembrane region" description="Helical" evidence="1">
    <location>
        <begin position="523"/>
        <end position="544"/>
    </location>
</feature>
<keyword evidence="1" id="KW-1133">Transmembrane helix</keyword>